<gene>
    <name evidence="10" type="ORF">NVV95_17945</name>
</gene>
<feature type="transmembrane region" description="Helical" evidence="7">
    <location>
        <begin position="230"/>
        <end position="258"/>
    </location>
</feature>
<feature type="transmembrane region" description="Helical" evidence="7">
    <location>
        <begin position="101"/>
        <end position="122"/>
    </location>
</feature>
<evidence type="ECO:0000256" key="7">
    <source>
        <dbReference type="RuleBase" id="RU363032"/>
    </source>
</evidence>
<evidence type="ECO:0000256" key="5">
    <source>
        <dbReference type="ARBA" id="ARBA00022989"/>
    </source>
</evidence>
<feature type="transmembrane region" description="Helical" evidence="7">
    <location>
        <begin position="292"/>
        <end position="314"/>
    </location>
</feature>
<dbReference type="CDD" id="cd06261">
    <property type="entry name" value="TM_PBP2"/>
    <property type="match status" value="1"/>
</dbReference>
<dbReference type="PANTHER" id="PTHR30193:SF41">
    <property type="entry name" value="DIACETYLCHITOBIOSE UPTAKE SYSTEM PERMEASE PROTEIN NGCF"/>
    <property type="match status" value="1"/>
</dbReference>
<keyword evidence="5 7" id="KW-1133">Transmembrane helix</keyword>
<dbReference type="PANTHER" id="PTHR30193">
    <property type="entry name" value="ABC TRANSPORTER PERMEASE PROTEIN"/>
    <property type="match status" value="1"/>
</dbReference>
<protein>
    <submittedName>
        <fullName evidence="10">Sugar ABC transporter permease</fullName>
    </submittedName>
</protein>
<evidence type="ECO:0000256" key="2">
    <source>
        <dbReference type="ARBA" id="ARBA00022448"/>
    </source>
</evidence>
<reference evidence="10" key="1">
    <citation type="submission" date="2022-08" db="EMBL/GenBank/DDBJ databases">
        <authorList>
            <person name="Deng Y."/>
            <person name="Han X.-F."/>
            <person name="Zhang Y.-Q."/>
        </authorList>
    </citation>
    <scope>NUCLEOTIDE SEQUENCE</scope>
    <source>
        <strain evidence="10">CPCC 205716</strain>
    </source>
</reference>
<feature type="domain" description="ABC transmembrane type-1" evidence="9">
    <location>
        <begin position="97"/>
        <end position="313"/>
    </location>
</feature>
<dbReference type="Pfam" id="PF00528">
    <property type="entry name" value="BPD_transp_1"/>
    <property type="match status" value="1"/>
</dbReference>
<evidence type="ECO:0000256" key="1">
    <source>
        <dbReference type="ARBA" id="ARBA00004651"/>
    </source>
</evidence>
<evidence type="ECO:0000256" key="6">
    <source>
        <dbReference type="ARBA" id="ARBA00023136"/>
    </source>
</evidence>
<dbReference type="Proteomes" id="UP001165580">
    <property type="component" value="Unassembled WGS sequence"/>
</dbReference>
<keyword evidence="6 7" id="KW-0472">Membrane</keyword>
<evidence type="ECO:0000256" key="3">
    <source>
        <dbReference type="ARBA" id="ARBA00022475"/>
    </source>
</evidence>
<dbReference type="SUPFAM" id="SSF161098">
    <property type="entry name" value="MetI-like"/>
    <property type="match status" value="1"/>
</dbReference>
<proteinExistence type="inferred from homology"/>
<name>A0ABT2GJL9_9MICO</name>
<keyword evidence="11" id="KW-1185">Reference proteome</keyword>
<feature type="transmembrane region" description="Helical" evidence="7">
    <location>
        <begin position="134"/>
        <end position="151"/>
    </location>
</feature>
<evidence type="ECO:0000256" key="4">
    <source>
        <dbReference type="ARBA" id="ARBA00022692"/>
    </source>
</evidence>
<evidence type="ECO:0000256" key="8">
    <source>
        <dbReference type="SAM" id="MobiDB-lite"/>
    </source>
</evidence>
<comment type="caution">
    <text evidence="10">The sequence shown here is derived from an EMBL/GenBank/DDBJ whole genome shotgun (WGS) entry which is preliminary data.</text>
</comment>
<dbReference type="PROSITE" id="PS50928">
    <property type="entry name" value="ABC_TM1"/>
    <property type="match status" value="1"/>
</dbReference>
<sequence length="320" mass="34775">MIDTSYASTGAAPASDLQVSGRRRRRPRRSLLQRRSRRVALLFFLPAIAVNLLVIGGPAVSSIGYSFTDWNGISPPEFVGLDNWQRMLTDAAFWSTMRNNAIYLIVLVIVPTSLGLLGAFLLTRVRRGSTVFRAIYFIPFLLISVVVAQIWRNLLSPDTGIAAALDAVGITWLNDVYFLGSQELALPTVIGVHVWSFLGFSMVFFYAAIKTVDPALIEAARLDGVGVWGEFWHVVIPGIRPMIVFSVSFAVIAGLLVYDMPRILTGGGPAGASDVAALLINRTSIVGREAGYGTTLALTLTLISGVVIGVITYLRRKEES</sequence>
<dbReference type="EMBL" id="JANTEZ010000012">
    <property type="protein sequence ID" value="MCS5716433.1"/>
    <property type="molecule type" value="Genomic_DNA"/>
</dbReference>
<dbReference type="Gene3D" id="1.10.3720.10">
    <property type="entry name" value="MetI-like"/>
    <property type="match status" value="1"/>
</dbReference>
<evidence type="ECO:0000259" key="9">
    <source>
        <dbReference type="PROSITE" id="PS50928"/>
    </source>
</evidence>
<keyword evidence="4 7" id="KW-0812">Transmembrane</keyword>
<accession>A0ABT2GJL9</accession>
<feature type="transmembrane region" description="Helical" evidence="7">
    <location>
        <begin position="39"/>
        <end position="60"/>
    </location>
</feature>
<keyword evidence="2 7" id="KW-0813">Transport</keyword>
<comment type="subcellular location">
    <subcellularLocation>
        <location evidence="1 7">Cell membrane</location>
        <topology evidence="1 7">Multi-pass membrane protein</topology>
    </subcellularLocation>
</comment>
<evidence type="ECO:0000313" key="10">
    <source>
        <dbReference type="EMBL" id="MCS5716433.1"/>
    </source>
</evidence>
<feature type="transmembrane region" description="Helical" evidence="7">
    <location>
        <begin position="184"/>
        <end position="209"/>
    </location>
</feature>
<dbReference type="RefSeq" id="WP_259487951.1">
    <property type="nucleotide sequence ID" value="NZ_JANTEZ010000012.1"/>
</dbReference>
<dbReference type="InterPro" id="IPR051393">
    <property type="entry name" value="ABC_transporter_permease"/>
</dbReference>
<organism evidence="10 11">
    <name type="scientific">Herbiconiux gentiana</name>
    <dbReference type="NCBI Taxonomy" id="2970912"/>
    <lineage>
        <taxon>Bacteria</taxon>
        <taxon>Bacillati</taxon>
        <taxon>Actinomycetota</taxon>
        <taxon>Actinomycetes</taxon>
        <taxon>Micrococcales</taxon>
        <taxon>Microbacteriaceae</taxon>
        <taxon>Herbiconiux</taxon>
    </lineage>
</organism>
<dbReference type="InterPro" id="IPR035906">
    <property type="entry name" value="MetI-like_sf"/>
</dbReference>
<evidence type="ECO:0000313" key="11">
    <source>
        <dbReference type="Proteomes" id="UP001165580"/>
    </source>
</evidence>
<keyword evidence="3" id="KW-1003">Cell membrane</keyword>
<dbReference type="InterPro" id="IPR000515">
    <property type="entry name" value="MetI-like"/>
</dbReference>
<comment type="similarity">
    <text evidence="7">Belongs to the binding-protein-dependent transport system permease family.</text>
</comment>
<feature type="region of interest" description="Disordered" evidence="8">
    <location>
        <begin position="1"/>
        <end position="29"/>
    </location>
</feature>